<comment type="subcellular location">
    <subcellularLocation>
        <location evidence="1 7">Cell membrane</location>
        <topology evidence="1 7">Multi-pass membrane protein</topology>
    </subcellularLocation>
</comment>
<keyword evidence="3" id="KW-1003">Cell membrane</keyword>
<evidence type="ECO:0008006" key="11">
    <source>
        <dbReference type="Google" id="ProtNLM"/>
    </source>
</evidence>
<feature type="transmembrane region" description="Helical" evidence="8">
    <location>
        <begin position="84"/>
        <end position="103"/>
    </location>
</feature>
<sequence>MGWTALLLAGLCEIGFTTCLQLSDGFKKKWPSAFFLLFAIASFQLMSRALETLPLGTVYAVWTGIGAVGTALVGIVYFRESATPLRLGLLGVVVALIIGLRVLP</sequence>
<dbReference type="RefSeq" id="WP_039684960.1">
    <property type="nucleotide sequence ID" value="NZ_CP010028.1"/>
</dbReference>
<dbReference type="InterPro" id="IPR037185">
    <property type="entry name" value="EmrE-like"/>
</dbReference>
<dbReference type="PANTHER" id="PTHR30561:SF0">
    <property type="entry name" value="GUANIDINIUM EXPORTER"/>
    <property type="match status" value="1"/>
</dbReference>
<dbReference type="SUPFAM" id="SSF103481">
    <property type="entry name" value="Multidrug resistance efflux transporter EmrE"/>
    <property type="match status" value="1"/>
</dbReference>
<protein>
    <recommendedName>
        <fullName evidence="11">Quaternary ammonium compound-resistance protein SugE</fullName>
    </recommendedName>
</protein>
<dbReference type="InterPro" id="IPR000390">
    <property type="entry name" value="Small_drug/metabolite_transptr"/>
</dbReference>
<dbReference type="FunFam" id="1.10.3730.20:FF:000001">
    <property type="entry name" value="Quaternary ammonium compound resistance transporter SugE"/>
    <property type="match status" value="1"/>
</dbReference>
<dbReference type="KEGG" id="dsw:QR90_12415"/>
<reference evidence="10" key="1">
    <citation type="submission" date="2014-11" db="EMBL/GenBank/DDBJ databases">
        <title>Hymenobacter sp. DG25B genome submission.</title>
        <authorList>
            <person name="Jung H.-Y."/>
            <person name="Kim M.K."/>
            <person name="Srinivasan S."/>
            <person name="Lim S."/>
        </authorList>
    </citation>
    <scope>NUCLEOTIDE SEQUENCE [LARGE SCALE GENOMIC DNA]</scope>
    <source>
        <strain evidence="10">DY59</strain>
    </source>
</reference>
<organism evidence="9 10">
    <name type="scientific">Deinococcus radiopugnans</name>
    <dbReference type="NCBI Taxonomy" id="57497"/>
    <lineage>
        <taxon>Bacteria</taxon>
        <taxon>Thermotogati</taxon>
        <taxon>Deinococcota</taxon>
        <taxon>Deinococci</taxon>
        <taxon>Deinococcales</taxon>
        <taxon>Deinococcaceae</taxon>
        <taxon>Deinococcus</taxon>
    </lineage>
</organism>
<dbReference type="Proteomes" id="UP000030634">
    <property type="component" value="Chromosome"/>
</dbReference>
<accession>A0A0A7KKF0</accession>
<evidence type="ECO:0000256" key="4">
    <source>
        <dbReference type="ARBA" id="ARBA00022692"/>
    </source>
</evidence>
<dbReference type="Gene3D" id="1.10.3730.20">
    <property type="match status" value="1"/>
</dbReference>
<evidence type="ECO:0000256" key="5">
    <source>
        <dbReference type="ARBA" id="ARBA00022989"/>
    </source>
</evidence>
<gene>
    <name evidence="9" type="ORF">QR90_12415</name>
</gene>
<evidence type="ECO:0000256" key="2">
    <source>
        <dbReference type="ARBA" id="ARBA00022448"/>
    </source>
</evidence>
<evidence type="ECO:0000313" key="9">
    <source>
        <dbReference type="EMBL" id="AIZ45704.1"/>
    </source>
</evidence>
<dbReference type="PANTHER" id="PTHR30561">
    <property type="entry name" value="SMR FAMILY PROTON-DEPENDENT DRUG EFFLUX TRANSPORTER SUGE"/>
    <property type="match status" value="1"/>
</dbReference>
<dbReference type="HOGENOM" id="CLU_133067_1_3_0"/>
<evidence type="ECO:0000256" key="6">
    <source>
        <dbReference type="ARBA" id="ARBA00023136"/>
    </source>
</evidence>
<evidence type="ECO:0000313" key="10">
    <source>
        <dbReference type="Proteomes" id="UP000030634"/>
    </source>
</evidence>
<name>A0A0A7KKF0_9DEIO</name>
<keyword evidence="6 8" id="KW-0472">Membrane</keyword>
<evidence type="ECO:0000256" key="1">
    <source>
        <dbReference type="ARBA" id="ARBA00004651"/>
    </source>
</evidence>
<keyword evidence="4 7" id="KW-0812">Transmembrane</keyword>
<keyword evidence="2" id="KW-0813">Transport</keyword>
<dbReference type="GO" id="GO:0022857">
    <property type="term" value="F:transmembrane transporter activity"/>
    <property type="evidence" value="ECO:0007669"/>
    <property type="project" value="InterPro"/>
</dbReference>
<evidence type="ECO:0000256" key="8">
    <source>
        <dbReference type="SAM" id="Phobius"/>
    </source>
</evidence>
<evidence type="ECO:0000256" key="3">
    <source>
        <dbReference type="ARBA" id="ARBA00022475"/>
    </source>
</evidence>
<dbReference type="Pfam" id="PF00893">
    <property type="entry name" value="Multi_Drug_Res"/>
    <property type="match status" value="1"/>
</dbReference>
<keyword evidence="5 8" id="KW-1133">Transmembrane helix</keyword>
<dbReference type="AlphaFoldDB" id="A0A0A7KKF0"/>
<dbReference type="InterPro" id="IPR045324">
    <property type="entry name" value="Small_multidrug_res"/>
</dbReference>
<evidence type="ECO:0000256" key="7">
    <source>
        <dbReference type="RuleBase" id="RU003942"/>
    </source>
</evidence>
<dbReference type="EMBL" id="CP010028">
    <property type="protein sequence ID" value="AIZ45704.1"/>
    <property type="molecule type" value="Genomic_DNA"/>
</dbReference>
<feature type="transmembrane region" description="Helical" evidence="8">
    <location>
        <begin position="58"/>
        <end position="78"/>
    </location>
</feature>
<dbReference type="STRING" id="1182571.QR90_12415"/>
<dbReference type="GO" id="GO:0005886">
    <property type="term" value="C:plasma membrane"/>
    <property type="evidence" value="ECO:0007669"/>
    <property type="project" value="UniProtKB-SubCell"/>
</dbReference>
<comment type="similarity">
    <text evidence="7">Belongs to the drug/metabolite transporter (DMT) superfamily. Small multidrug resistance (SMR) (TC 2.A.7.1) family.</text>
</comment>
<proteinExistence type="inferred from homology"/>